<evidence type="ECO:0000313" key="4">
    <source>
        <dbReference type="Proteomes" id="UP000676169"/>
    </source>
</evidence>
<proteinExistence type="predicted"/>
<name>A0A975G9W2_9BACT</name>
<organism evidence="3 4">
    <name type="scientific">Luteolibacter ambystomatis</name>
    <dbReference type="NCBI Taxonomy" id="2824561"/>
    <lineage>
        <taxon>Bacteria</taxon>
        <taxon>Pseudomonadati</taxon>
        <taxon>Verrucomicrobiota</taxon>
        <taxon>Verrucomicrobiia</taxon>
        <taxon>Verrucomicrobiales</taxon>
        <taxon>Verrucomicrobiaceae</taxon>
        <taxon>Luteolibacter</taxon>
    </lineage>
</organism>
<dbReference type="Proteomes" id="UP000676169">
    <property type="component" value="Chromosome"/>
</dbReference>
<gene>
    <name evidence="3" type="ORF">KBB96_01005</name>
</gene>
<dbReference type="Pfam" id="PF12158">
    <property type="entry name" value="DUF3592"/>
    <property type="match status" value="1"/>
</dbReference>
<accession>A0A975G9W2</accession>
<dbReference type="InterPro" id="IPR021994">
    <property type="entry name" value="DUF3592"/>
</dbReference>
<feature type="transmembrane region" description="Helical" evidence="1">
    <location>
        <begin position="119"/>
        <end position="142"/>
    </location>
</feature>
<keyword evidence="1" id="KW-0812">Transmembrane</keyword>
<reference evidence="3" key="1">
    <citation type="submission" date="2021-04" db="EMBL/GenBank/DDBJ databases">
        <title>Luteolibacter sp. 32A isolated from the skin of an Anderson's salamander (Ambystoma andersonii).</title>
        <authorList>
            <person name="Spergser J."/>
            <person name="Busse H.-J."/>
        </authorList>
    </citation>
    <scope>NUCLEOTIDE SEQUENCE</scope>
    <source>
        <strain evidence="3">32A</strain>
    </source>
</reference>
<keyword evidence="1" id="KW-1133">Transmembrane helix</keyword>
<evidence type="ECO:0000256" key="1">
    <source>
        <dbReference type="SAM" id="Phobius"/>
    </source>
</evidence>
<dbReference type="AlphaFoldDB" id="A0A975G9W2"/>
<sequence length="164" mass="18170">MVSTSVGLWLLVTGLKSVWTLRRARFWPKAAGRIVRARLSKYEDADGDIYGYTLEYVYQVDGHGYTGTEIFPGSSRTRHSRMNEYAGRFPEDAGVTVHYDPANPAFCLLETHPWILSNVCLVIAGGFCSFLGIAMLVAVPLWNSVSPCGCDSSGDRVARACWRI</sequence>
<protein>
    <submittedName>
        <fullName evidence="3">DUF3592 domain-containing protein</fullName>
    </submittedName>
</protein>
<evidence type="ECO:0000259" key="2">
    <source>
        <dbReference type="Pfam" id="PF12158"/>
    </source>
</evidence>
<evidence type="ECO:0000313" key="3">
    <source>
        <dbReference type="EMBL" id="QUE51491.1"/>
    </source>
</evidence>
<dbReference type="EMBL" id="CP073100">
    <property type="protein sequence ID" value="QUE51491.1"/>
    <property type="molecule type" value="Genomic_DNA"/>
</dbReference>
<keyword evidence="1" id="KW-0472">Membrane</keyword>
<feature type="domain" description="DUF3592" evidence="2">
    <location>
        <begin position="31"/>
        <end position="112"/>
    </location>
</feature>
<dbReference type="KEGG" id="lamb:KBB96_01005"/>
<keyword evidence="4" id="KW-1185">Reference proteome</keyword>